<sequence>MLLKSSQIFSELGHEVQHQHEDVIGGDEDGEGQNDHYENRGGQFLGEMGPTMMGQKGEENAGGGNGRQSHQQEAKMEQLSVKETNNLANQASGRSLAHPMTSFLELAGCAAAFGGEGQMKGDGKAMRPSGEERGRTDEQNPEKGGGGMCFFCEKKERSMTLFMFKFCSSSGTILLSSKIDAITAYSLPLPSAVAPFF</sequence>
<evidence type="ECO:0000313" key="2">
    <source>
        <dbReference type="Proteomes" id="UP000050741"/>
    </source>
</evidence>
<reference evidence="2" key="1">
    <citation type="submission" date="2014-05" db="EMBL/GenBank/DDBJ databases">
        <title>The genome and life-stage specific transcriptomes of Globodera pallida elucidate key aspects of plant parasitism by a cyst nematode.</title>
        <authorList>
            <person name="Cotton J.A."/>
            <person name="Lilley C.J."/>
            <person name="Jones L.M."/>
            <person name="Kikuchi T."/>
            <person name="Reid A.J."/>
            <person name="Thorpe P."/>
            <person name="Tsai I.J."/>
            <person name="Beasley H."/>
            <person name="Blok V."/>
            <person name="Cock P.J.A."/>
            <person name="Van den Akker S.E."/>
            <person name="Holroyd N."/>
            <person name="Hunt M."/>
            <person name="Mantelin S."/>
            <person name="Naghra H."/>
            <person name="Pain A."/>
            <person name="Palomares-Rius J.E."/>
            <person name="Zarowiecki M."/>
            <person name="Berriman M."/>
            <person name="Jones J.T."/>
            <person name="Urwin P.E."/>
        </authorList>
    </citation>
    <scope>NUCLEOTIDE SEQUENCE [LARGE SCALE GENOMIC DNA]</scope>
    <source>
        <strain evidence="2">Lindley</strain>
    </source>
</reference>
<evidence type="ECO:0000256" key="1">
    <source>
        <dbReference type="SAM" id="MobiDB-lite"/>
    </source>
</evidence>
<feature type="region of interest" description="Disordered" evidence="1">
    <location>
        <begin position="118"/>
        <end position="145"/>
    </location>
</feature>
<organism evidence="2 3">
    <name type="scientific">Globodera pallida</name>
    <name type="common">Potato cyst nematode worm</name>
    <name type="synonym">Heterodera pallida</name>
    <dbReference type="NCBI Taxonomy" id="36090"/>
    <lineage>
        <taxon>Eukaryota</taxon>
        <taxon>Metazoa</taxon>
        <taxon>Ecdysozoa</taxon>
        <taxon>Nematoda</taxon>
        <taxon>Chromadorea</taxon>
        <taxon>Rhabditida</taxon>
        <taxon>Tylenchina</taxon>
        <taxon>Tylenchomorpha</taxon>
        <taxon>Tylenchoidea</taxon>
        <taxon>Heteroderidae</taxon>
        <taxon>Heteroderinae</taxon>
        <taxon>Globodera</taxon>
    </lineage>
</organism>
<dbReference type="AlphaFoldDB" id="A0A183CDY0"/>
<feature type="compositionally biased region" description="Basic and acidic residues" evidence="1">
    <location>
        <begin position="119"/>
        <end position="141"/>
    </location>
</feature>
<name>A0A183CDY0_GLOPA</name>
<protein>
    <submittedName>
        <fullName evidence="3">Nanos-type domain-containing protein</fullName>
    </submittedName>
</protein>
<keyword evidence="2" id="KW-1185">Reference proteome</keyword>
<dbReference type="Proteomes" id="UP000050741">
    <property type="component" value="Unassembled WGS sequence"/>
</dbReference>
<reference evidence="3" key="2">
    <citation type="submission" date="2016-06" db="UniProtKB">
        <authorList>
            <consortium name="WormBaseParasite"/>
        </authorList>
    </citation>
    <scope>IDENTIFICATION</scope>
</reference>
<accession>A0A183CDY0</accession>
<evidence type="ECO:0000313" key="3">
    <source>
        <dbReference type="WBParaSite" id="GPLIN_001108400"/>
    </source>
</evidence>
<feature type="region of interest" description="Disordered" evidence="1">
    <location>
        <begin position="23"/>
        <end position="77"/>
    </location>
</feature>
<dbReference type="WBParaSite" id="GPLIN_001108400">
    <property type="protein sequence ID" value="GPLIN_001108400"/>
    <property type="gene ID" value="GPLIN_001108400"/>
</dbReference>
<proteinExistence type="predicted"/>